<sequence length="170" mass="18627">MKSKIFYALSIGNLLAFSFYLFSFTNKTTTTLDFQDKIIKVRGVVIVDSLGIERVIMGSHLPEPNFGKNGYGSRANSRGKNGVSGVMLYDAEGQERGGYVTDDNFGNAFLTLDSKTSMQLLLLSEPQGAASVILNSADRKNVVTLSTNDEDAGIKVKKNDKNIPLYENEK</sequence>
<dbReference type="EMBL" id="SRLH01000004">
    <property type="protein sequence ID" value="TGD58239.1"/>
    <property type="molecule type" value="Genomic_DNA"/>
</dbReference>
<name>A0A4Z0LAC3_9FLAO</name>
<proteinExistence type="predicted"/>
<evidence type="ECO:0000313" key="3">
    <source>
        <dbReference type="Proteomes" id="UP000297407"/>
    </source>
</evidence>
<organism evidence="2 3">
    <name type="scientific">Flavobacterium humi</name>
    <dbReference type="NCBI Taxonomy" id="2562683"/>
    <lineage>
        <taxon>Bacteria</taxon>
        <taxon>Pseudomonadati</taxon>
        <taxon>Bacteroidota</taxon>
        <taxon>Flavobacteriia</taxon>
        <taxon>Flavobacteriales</taxon>
        <taxon>Flavobacteriaceae</taxon>
        <taxon>Flavobacterium</taxon>
    </lineage>
</organism>
<dbReference type="Proteomes" id="UP000297407">
    <property type="component" value="Unassembled WGS sequence"/>
</dbReference>
<dbReference type="RefSeq" id="WP_135526409.1">
    <property type="nucleotide sequence ID" value="NZ_SRLH01000004.1"/>
</dbReference>
<keyword evidence="1" id="KW-0472">Membrane</keyword>
<keyword evidence="1" id="KW-0812">Transmembrane</keyword>
<dbReference type="OrthoDB" id="1349101at2"/>
<evidence type="ECO:0000313" key="2">
    <source>
        <dbReference type="EMBL" id="TGD58239.1"/>
    </source>
</evidence>
<dbReference type="AlphaFoldDB" id="A0A4Z0LAC3"/>
<keyword evidence="3" id="KW-1185">Reference proteome</keyword>
<evidence type="ECO:0000256" key="1">
    <source>
        <dbReference type="SAM" id="Phobius"/>
    </source>
</evidence>
<feature type="transmembrane region" description="Helical" evidence="1">
    <location>
        <begin position="5"/>
        <end position="22"/>
    </location>
</feature>
<protein>
    <submittedName>
        <fullName evidence="2">Uncharacterized protein</fullName>
    </submittedName>
</protein>
<reference evidence="2 3" key="1">
    <citation type="submission" date="2019-04" db="EMBL/GenBank/DDBJ databases">
        <title>Flavobacterium sp. strain DS2-A Genome sequencing and assembly.</title>
        <authorList>
            <person name="Kim I."/>
        </authorList>
    </citation>
    <scope>NUCLEOTIDE SEQUENCE [LARGE SCALE GENOMIC DNA]</scope>
    <source>
        <strain evidence="2 3">DS2-A</strain>
    </source>
</reference>
<accession>A0A4Z0LAC3</accession>
<gene>
    <name evidence="2" type="ORF">E4635_09545</name>
</gene>
<keyword evidence="1" id="KW-1133">Transmembrane helix</keyword>
<comment type="caution">
    <text evidence="2">The sequence shown here is derived from an EMBL/GenBank/DDBJ whole genome shotgun (WGS) entry which is preliminary data.</text>
</comment>